<sequence>MQPVPYLFFNGTCEDAFLFYASVFGNAPDFMRVKGSPMEEHLPPEAANAIMHASLKIGSGQIYGSDDLDPTPGAAMAGCNVMVELPDADTARQHFDALSKGGEVRMPFEAHFWTPGFGAFTDRFGIRWMIGTEDGAP</sequence>
<reference evidence="2 3" key="1">
    <citation type="submission" date="2016-10" db="EMBL/GenBank/DDBJ databases">
        <authorList>
            <person name="de Groot N.N."/>
        </authorList>
    </citation>
    <scope>NUCLEOTIDE SEQUENCE [LARGE SCALE GENOMIC DNA]</scope>
    <source>
        <strain evidence="2 3">DSM 16199</strain>
    </source>
</reference>
<proteinExistence type="predicted"/>
<gene>
    <name evidence="2" type="ORF">SAMN04488004_11966</name>
</gene>
<dbReference type="SUPFAM" id="SSF54593">
    <property type="entry name" value="Glyoxalase/Bleomycin resistance protein/Dihydroxybiphenyl dioxygenase"/>
    <property type="match status" value="1"/>
</dbReference>
<dbReference type="InterPro" id="IPR004360">
    <property type="entry name" value="Glyas_Fos-R_dOase_dom"/>
</dbReference>
<feature type="domain" description="Glyoxalase/fosfomycin resistance/dioxygenase" evidence="1">
    <location>
        <begin position="8"/>
        <end position="130"/>
    </location>
</feature>
<keyword evidence="3" id="KW-1185">Reference proteome</keyword>
<accession>A0A1I4HT83</accession>
<dbReference type="PANTHER" id="PTHR33990:SF1">
    <property type="entry name" value="PROTEIN YJDN"/>
    <property type="match status" value="1"/>
</dbReference>
<protein>
    <submittedName>
        <fullName evidence="2">PhnB protein</fullName>
    </submittedName>
</protein>
<dbReference type="AlphaFoldDB" id="A0A1I4HT83"/>
<dbReference type="Pfam" id="PF00903">
    <property type="entry name" value="Glyoxalase"/>
    <property type="match status" value="1"/>
</dbReference>
<dbReference type="Proteomes" id="UP000199550">
    <property type="component" value="Unassembled WGS sequence"/>
</dbReference>
<dbReference type="InterPro" id="IPR029068">
    <property type="entry name" value="Glyas_Bleomycin-R_OHBP_Dase"/>
</dbReference>
<dbReference type="STRING" id="195913.SAMN04488004_11966"/>
<evidence type="ECO:0000313" key="2">
    <source>
        <dbReference type="EMBL" id="SFL44997.1"/>
    </source>
</evidence>
<name>A0A1I4HT83_9RHOB</name>
<evidence type="ECO:0000259" key="1">
    <source>
        <dbReference type="Pfam" id="PF00903"/>
    </source>
</evidence>
<dbReference type="EMBL" id="FOTF01000019">
    <property type="protein sequence ID" value="SFL44997.1"/>
    <property type="molecule type" value="Genomic_DNA"/>
</dbReference>
<dbReference type="PANTHER" id="PTHR33990">
    <property type="entry name" value="PROTEIN YJDN-RELATED"/>
    <property type="match status" value="1"/>
</dbReference>
<dbReference type="InterPro" id="IPR028973">
    <property type="entry name" value="PhnB-like"/>
</dbReference>
<dbReference type="Gene3D" id="3.10.180.10">
    <property type="entry name" value="2,3-Dihydroxybiphenyl 1,2-Dioxygenase, domain 1"/>
    <property type="match status" value="1"/>
</dbReference>
<organism evidence="2 3">
    <name type="scientific">Loktanella salsilacus</name>
    <dbReference type="NCBI Taxonomy" id="195913"/>
    <lineage>
        <taxon>Bacteria</taxon>
        <taxon>Pseudomonadati</taxon>
        <taxon>Pseudomonadota</taxon>
        <taxon>Alphaproteobacteria</taxon>
        <taxon>Rhodobacterales</taxon>
        <taxon>Roseobacteraceae</taxon>
        <taxon>Loktanella</taxon>
    </lineage>
</organism>
<evidence type="ECO:0000313" key="3">
    <source>
        <dbReference type="Proteomes" id="UP000199550"/>
    </source>
</evidence>
<dbReference type="CDD" id="cd06588">
    <property type="entry name" value="PhnB_like"/>
    <property type="match status" value="1"/>
</dbReference>
<dbReference type="OrthoDB" id="9795306at2"/>